<dbReference type="Proteomes" id="UP001371218">
    <property type="component" value="Unassembled WGS sequence"/>
</dbReference>
<accession>A0ABU9C068</accession>
<proteinExistence type="predicted"/>
<evidence type="ECO:0000313" key="1">
    <source>
        <dbReference type="EMBL" id="MEK8034235.1"/>
    </source>
</evidence>
<organism evidence="1 2">
    <name type="scientific">Ideonella lacteola</name>
    <dbReference type="NCBI Taxonomy" id="2984193"/>
    <lineage>
        <taxon>Bacteria</taxon>
        <taxon>Pseudomonadati</taxon>
        <taxon>Pseudomonadota</taxon>
        <taxon>Betaproteobacteria</taxon>
        <taxon>Burkholderiales</taxon>
        <taxon>Sphaerotilaceae</taxon>
        <taxon>Ideonella</taxon>
    </lineage>
</organism>
<protein>
    <submittedName>
        <fullName evidence="1">Uncharacterized protein</fullName>
    </submittedName>
</protein>
<reference evidence="1 2" key="1">
    <citation type="submission" date="2024-04" db="EMBL/GenBank/DDBJ databases">
        <title>Novel species of the genus Ideonella isolated from streams.</title>
        <authorList>
            <person name="Lu H."/>
        </authorList>
    </citation>
    <scope>NUCLEOTIDE SEQUENCE [LARGE SCALE GENOMIC DNA]</scope>
    <source>
        <strain evidence="1 2">DXS29W</strain>
    </source>
</reference>
<dbReference type="EMBL" id="JBBUTG010000026">
    <property type="protein sequence ID" value="MEK8034235.1"/>
    <property type="molecule type" value="Genomic_DNA"/>
</dbReference>
<comment type="caution">
    <text evidence="1">The sequence shown here is derived from an EMBL/GenBank/DDBJ whole genome shotgun (WGS) entry which is preliminary data.</text>
</comment>
<dbReference type="RefSeq" id="WP_341428663.1">
    <property type="nucleotide sequence ID" value="NZ_JBBUTG010000026.1"/>
</dbReference>
<evidence type="ECO:0000313" key="2">
    <source>
        <dbReference type="Proteomes" id="UP001371218"/>
    </source>
</evidence>
<keyword evidence="2" id="KW-1185">Reference proteome</keyword>
<name>A0ABU9C068_9BURK</name>
<sequence length="102" mass="11114">MTGKTWRSTLEGDPAPITHREAFSALVKVCADAPQHAQSIRDVMGVLARYRLAAEGLREAGDAAVTLLGERFDTEAMNLRHNLSVFAGHLDALNPPEPDFDD</sequence>
<gene>
    <name evidence="1" type="ORF">AACH06_25700</name>
</gene>